<dbReference type="InterPro" id="IPR036259">
    <property type="entry name" value="MFS_trans_sf"/>
</dbReference>
<keyword evidence="2" id="KW-0812">Transmembrane</keyword>
<dbReference type="PANTHER" id="PTHR11388:SF100">
    <property type="entry name" value="SOLUTE CARRIER ORGANIC ANION TRANSPORTER FAMILY MEMBER 4A1"/>
    <property type="match status" value="1"/>
</dbReference>
<evidence type="ECO:0000313" key="4">
    <source>
        <dbReference type="RefSeq" id="XP_014674972.1"/>
    </source>
</evidence>
<dbReference type="GeneID" id="106815058"/>
<feature type="transmembrane region" description="Helical" evidence="2">
    <location>
        <begin position="290"/>
        <end position="312"/>
    </location>
</feature>
<organism evidence="3 4">
    <name type="scientific">Priapulus caudatus</name>
    <name type="common">Priapulid worm</name>
    <dbReference type="NCBI Taxonomy" id="37621"/>
    <lineage>
        <taxon>Eukaryota</taxon>
        <taxon>Metazoa</taxon>
        <taxon>Ecdysozoa</taxon>
        <taxon>Scalidophora</taxon>
        <taxon>Priapulida</taxon>
        <taxon>Priapulimorpha</taxon>
        <taxon>Priapulimorphida</taxon>
        <taxon>Priapulidae</taxon>
        <taxon>Priapulus</taxon>
    </lineage>
</organism>
<dbReference type="Proteomes" id="UP000695022">
    <property type="component" value="Unplaced"/>
</dbReference>
<keyword evidence="3" id="KW-1185">Reference proteome</keyword>
<gene>
    <name evidence="4" type="primary">LOC106815058</name>
</gene>
<dbReference type="PANTHER" id="PTHR11388">
    <property type="entry name" value="ORGANIC ANION TRANSPORTER"/>
    <property type="match status" value="1"/>
</dbReference>
<sequence>MTLFCVAFLVDAVGDTYIIGCLTTIERRFQFASKYSGLLLSGSTVAQMFSVLAGSYLGRRRQPAFLAIGALLSAAGRLLFATPHFVYGAGAAAGGRDGNASEYEMCLAGREEEEEEAAETECSSANQVAYAMMVAGMVLSGAGGSCLFSLGTSYVDDNLVNPRAAPLCLSVIYTMRALGPAIGFPLAGLFSKIYVDFSDTDLTPNDPQWIGAWWLGLPIFSGITFACALPFAMFPNYLRSNATAHNKSNVAVEHIDCDLQEHQKDEEIVEMIYYHPREFLRAMRRLLTNGLYVCVVLGVCFQFYSIIGYFAFLPKYLESYFGTTTAVSNIVVDGPALLTADVGVEKHELSAEVNDNERGARQS</sequence>
<dbReference type="Gene3D" id="1.20.1250.20">
    <property type="entry name" value="MFS general substrate transporter like domains"/>
    <property type="match status" value="1"/>
</dbReference>
<evidence type="ECO:0000256" key="2">
    <source>
        <dbReference type="SAM" id="Phobius"/>
    </source>
</evidence>
<keyword evidence="1" id="KW-1015">Disulfide bond</keyword>
<name>A0ABM1ES01_PRICU</name>
<dbReference type="InterPro" id="IPR004156">
    <property type="entry name" value="OATP"/>
</dbReference>
<keyword evidence="2" id="KW-0472">Membrane</keyword>
<accession>A0ABM1ES01</accession>
<feature type="transmembrane region" description="Helical" evidence="2">
    <location>
        <begin position="128"/>
        <end position="155"/>
    </location>
</feature>
<keyword evidence="2" id="KW-1133">Transmembrane helix</keyword>
<feature type="transmembrane region" description="Helical" evidence="2">
    <location>
        <begin position="167"/>
        <end position="190"/>
    </location>
</feature>
<proteinExistence type="predicted"/>
<feature type="transmembrane region" description="Helical" evidence="2">
    <location>
        <begin position="64"/>
        <end position="87"/>
    </location>
</feature>
<dbReference type="Pfam" id="PF03137">
    <property type="entry name" value="OATP"/>
    <property type="match status" value="1"/>
</dbReference>
<evidence type="ECO:0000313" key="3">
    <source>
        <dbReference type="Proteomes" id="UP000695022"/>
    </source>
</evidence>
<dbReference type="RefSeq" id="XP_014674972.1">
    <property type="nucleotide sequence ID" value="XM_014819486.1"/>
</dbReference>
<protein>
    <submittedName>
        <fullName evidence="4">Solute carrier organic anion transporter family member 2A1-like</fullName>
    </submittedName>
</protein>
<dbReference type="SUPFAM" id="SSF103473">
    <property type="entry name" value="MFS general substrate transporter"/>
    <property type="match status" value="1"/>
</dbReference>
<reference evidence="4" key="1">
    <citation type="submission" date="2025-08" db="UniProtKB">
        <authorList>
            <consortium name="RefSeq"/>
        </authorList>
    </citation>
    <scope>IDENTIFICATION</scope>
</reference>
<feature type="transmembrane region" description="Helical" evidence="2">
    <location>
        <begin position="210"/>
        <end position="232"/>
    </location>
</feature>
<feature type="transmembrane region" description="Helical" evidence="2">
    <location>
        <begin position="38"/>
        <end position="57"/>
    </location>
</feature>
<evidence type="ECO:0000256" key="1">
    <source>
        <dbReference type="ARBA" id="ARBA00023157"/>
    </source>
</evidence>